<comment type="caution">
    <text evidence="1">The sequence shown here is derived from an EMBL/GenBank/DDBJ whole genome shotgun (WGS) entry which is preliminary data.</text>
</comment>
<accession>A0ABP8GZH4</accession>
<organism evidence="1 2">
    <name type="scientific">Variovorax defluvii</name>
    <dbReference type="NCBI Taxonomy" id="913761"/>
    <lineage>
        <taxon>Bacteria</taxon>
        <taxon>Pseudomonadati</taxon>
        <taxon>Pseudomonadota</taxon>
        <taxon>Betaproteobacteria</taxon>
        <taxon>Burkholderiales</taxon>
        <taxon>Comamonadaceae</taxon>
        <taxon>Variovorax</taxon>
    </lineage>
</organism>
<sequence>MSYPLNDTFATAPAAGYTTVLGGMSASHNAAQQSIDISASTTQSILRFNEAANGDFWFEADVELLTDPSARKHVGLWMTTGNAAEGYRFAHLDSAWSVSRWSSGFGDGAAVTGSVNDGAKPMASSASVAPTFNVGQRRVLRCEVITGAPDANGLPWMRLIQFSAGGVVLFQVADATYRGKLVPGVFLYGATARIHAIAGDTPSGLPAFPAAVGVNAADDLLPLTGGSTSVLPSPAANIGVNVDAELMRLNSPASERWSEPGVYDRHFRAIPSGRKNIHFSGVGVIAGTVKEKGIPDQPLERRVQLISENTRLLVAETWSDANGDYRFEVIDPTQRYTVVSYDHKHLYRAVIADNLQPQLMP</sequence>
<reference evidence="2" key="1">
    <citation type="journal article" date="2019" name="Int. J. Syst. Evol. Microbiol.">
        <title>The Global Catalogue of Microorganisms (GCM) 10K type strain sequencing project: providing services to taxonomists for standard genome sequencing and annotation.</title>
        <authorList>
            <consortium name="The Broad Institute Genomics Platform"/>
            <consortium name="The Broad Institute Genome Sequencing Center for Infectious Disease"/>
            <person name="Wu L."/>
            <person name="Ma J."/>
        </authorList>
    </citation>
    <scope>NUCLEOTIDE SEQUENCE [LARGE SCALE GENOMIC DNA]</scope>
    <source>
        <strain evidence="2">JCM 17804</strain>
    </source>
</reference>
<evidence type="ECO:0000313" key="2">
    <source>
        <dbReference type="Proteomes" id="UP001500975"/>
    </source>
</evidence>
<evidence type="ECO:0008006" key="3">
    <source>
        <dbReference type="Google" id="ProtNLM"/>
    </source>
</evidence>
<dbReference type="RefSeq" id="WP_345535808.1">
    <property type="nucleotide sequence ID" value="NZ_BAABGJ010000004.1"/>
</dbReference>
<name>A0ABP8GZH4_9BURK</name>
<gene>
    <name evidence="1" type="ORF">GCM10023165_06090</name>
</gene>
<proteinExistence type="predicted"/>
<dbReference type="Proteomes" id="UP001500975">
    <property type="component" value="Unassembled WGS sequence"/>
</dbReference>
<protein>
    <recommendedName>
        <fullName evidence="3">Carboxypeptidase regulatory-like domain-containing protein</fullName>
    </recommendedName>
</protein>
<keyword evidence="2" id="KW-1185">Reference proteome</keyword>
<dbReference type="EMBL" id="BAABGJ010000004">
    <property type="protein sequence ID" value="GAA4331804.1"/>
    <property type="molecule type" value="Genomic_DNA"/>
</dbReference>
<evidence type="ECO:0000313" key="1">
    <source>
        <dbReference type="EMBL" id="GAA4331804.1"/>
    </source>
</evidence>